<evidence type="ECO:0000256" key="1">
    <source>
        <dbReference type="SAM" id="Phobius"/>
    </source>
</evidence>
<comment type="caution">
    <text evidence="2">The sequence shown here is derived from an EMBL/GenBank/DDBJ whole genome shotgun (WGS) entry which is preliminary data.</text>
</comment>
<evidence type="ECO:0000313" key="2">
    <source>
        <dbReference type="EMBL" id="EJX06483.1"/>
    </source>
</evidence>
<organism evidence="2">
    <name type="scientific">gut metagenome</name>
    <dbReference type="NCBI Taxonomy" id="749906"/>
    <lineage>
        <taxon>unclassified sequences</taxon>
        <taxon>metagenomes</taxon>
        <taxon>organismal metagenomes</taxon>
    </lineage>
</organism>
<proteinExistence type="predicted"/>
<keyword evidence="1" id="KW-0812">Transmembrane</keyword>
<name>J9GUJ9_9ZZZZ</name>
<sequence>MCQKALDAFAPYGDPFGMHRMLTNFSRFYRLKSAGTHVQSNLIALNSLLVECLQDPFSKMQTCRRSGNRSLDLGIDRLVGTQVALLRFSIEIGRNGKFADGIKHFREGYGIVSPVEDYLMARTANPNAFSSKDYCAVAHDNLAFQTTFLPFLQITDQTGPGTATGLGERQLIISRRVRFETEHLNQRTCCLVKMKARLNHLGIIENHQFPLGQVFGKMGEDVLADLSPTIKQEFRTVSLRKGIFGNAFIGQGIVIIFYPDMLCINHLLYIYLKL</sequence>
<keyword evidence="1" id="KW-1133">Transmembrane helix</keyword>
<reference evidence="2" key="1">
    <citation type="journal article" date="2012" name="PLoS ONE">
        <title>Gene sets for utilization of primary and secondary nutrition supplies in the distal gut of endangered iberian lynx.</title>
        <authorList>
            <person name="Alcaide M."/>
            <person name="Messina E."/>
            <person name="Richter M."/>
            <person name="Bargiela R."/>
            <person name="Peplies J."/>
            <person name="Huws S.A."/>
            <person name="Newbold C.J."/>
            <person name="Golyshin P.N."/>
            <person name="Simon M.A."/>
            <person name="Lopez G."/>
            <person name="Yakimov M.M."/>
            <person name="Ferrer M."/>
        </authorList>
    </citation>
    <scope>NUCLEOTIDE SEQUENCE</scope>
</reference>
<accession>J9GUJ9</accession>
<protein>
    <submittedName>
        <fullName evidence="2">Uncharacterized protein</fullName>
    </submittedName>
</protein>
<feature type="transmembrane region" description="Helical" evidence="1">
    <location>
        <begin position="248"/>
        <end position="272"/>
    </location>
</feature>
<gene>
    <name evidence="2" type="ORF">EVA_05409</name>
</gene>
<dbReference type="AlphaFoldDB" id="J9GUJ9"/>
<keyword evidence="1" id="KW-0472">Membrane</keyword>
<dbReference type="EMBL" id="AMCI01001144">
    <property type="protein sequence ID" value="EJX06483.1"/>
    <property type="molecule type" value="Genomic_DNA"/>
</dbReference>